<dbReference type="OrthoDB" id="4603684at2"/>
<dbReference type="InterPro" id="IPR011010">
    <property type="entry name" value="DNA_brk_join_enz"/>
</dbReference>
<feature type="domain" description="Tyr recombinase" evidence="4">
    <location>
        <begin position="212"/>
        <end position="392"/>
    </location>
</feature>
<dbReference type="PROSITE" id="PS51898">
    <property type="entry name" value="TYR_RECOMBINASE"/>
    <property type="match status" value="1"/>
</dbReference>
<evidence type="ECO:0000256" key="3">
    <source>
        <dbReference type="PROSITE-ProRule" id="PRU01248"/>
    </source>
</evidence>
<dbReference type="InterPro" id="IPR002104">
    <property type="entry name" value="Integrase_catalytic"/>
</dbReference>
<gene>
    <name evidence="6" type="ORF">CQY22_018490</name>
</gene>
<name>A0A2G5P3S5_9MYCO</name>
<dbReference type="Pfam" id="PF00589">
    <property type="entry name" value="Phage_integrase"/>
    <property type="match status" value="1"/>
</dbReference>
<dbReference type="PROSITE" id="PS51900">
    <property type="entry name" value="CB"/>
    <property type="match status" value="1"/>
</dbReference>
<evidence type="ECO:0000259" key="5">
    <source>
        <dbReference type="PROSITE" id="PS51900"/>
    </source>
</evidence>
<evidence type="ECO:0008006" key="8">
    <source>
        <dbReference type="Google" id="ProtNLM"/>
    </source>
</evidence>
<dbReference type="RefSeq" id="WP_090585022.1">
    <property type="nucleotide sequence ID" value="NZ_CP104302.1"/>
</dbReference>
<dbReference type="InterPro" id="IPR013762">
    <property type="entry name" value="Integrase-like_cat_sf"/>
</dbReference>
<reference evidence="6 7" key="1">
    <citation type="journal article" date="2017" name="Infect. Genet. Evol.">
        <title>The new phylogeny of the genus Mycobacterium: The old and the news.</title>
        <authorList>
            <person name="Tortoli E."/>
            <person name="Fedrizzi T."/>
            <person name="Meehan C.J."/>
            <person name="Trovato A."/>
            <person name="Grottola A."/>
            <person name="Giacobazzi E."/>
            <person name="Serpini G.F."/>
            <person name="Tagliazucchi S."/>
            <person name="Fabio A."/>
            <person name="Bettua C."/>
            <person name="Bertorelli R."/>
            <person name="Frascaro F."/>
            <person name="De Sanctis V."/>
            <person name="Pecorari M."/>
            <person name="Jousson O."/>
            <person name="Segata N."/>
            <person name="Cirillo D.M."/>
        </authorList>
    </citation>
    <scope>NUCLEOTIDE SEQUENCE [LARGE SCALE GENOMIC DNA]</scope>
    <source>
        <strain evidence="6 7">CIP1034565</strain>
    </source>
</reference>
<proteinExistence type="predicted"/>
<keyword evidence="1 3" id="KW-0238">DNA-binding</keyword>
<dbReference type="PANTHER" id="PTHR30349">
    <property type="entry name" value="PHAGE INTEGRASE-RELATED"/>
    <property type="match status" value="1"/>
</dbReference>
<dbReference type="EMBL" id="PDCN02000055">
    <property type="protein sequence ID" value="PIB73052.1"/>
    <property type="molecule type" value="Genomic_DNA"/>
</dbReference>
<dbReference type="InterPro" id="IPR044068">
    <property type="entry name" value="CB"/>
</dbReference>
<dbReference type="GO" id="GO:0006310">
    <property type="term" value="P:DNA recombination"/>
    <property type="evidence" value="ECO:0007669"/>
    <property type="project" value="UniProtKB-KW"/>
</dbReference>
<feature type="domain" description="Core-binding (CB)" evidence="5">
    <location>
        <begin position="107"/>
        <end position="189"/>
    </location>
</feature>
<dbReference type="InterPro" id="IPR050090">
    <property type="entry name" value="Tyrosine_recombinase_XerCD"/>
</dbReference>
<dbReference type="GO" id="GO:0003677">
    <property type="term" value="F:DNA binding"/>
    <property type="evidence" value="ECO:0007669"/>
    <property type="project" value="UniProtKB-UniRule"/>
</dbReference>
<sequence>MVVVSRVRVDGPLQEFAAGFSVALESVGYAPLSAANQLRLMAHLSRWMAFEGVAPSELNDELVQAFLSVRSARGYVGWLSARGLAPLLGHLRAVGAAPAPVPRVPSGPVEELLTEYRAYLFCERGLVAATVRYYAQEARLFLTRSGSGELRELTAGTVTRFVVAEASVRSTGAAKLMVTALRSLLRFLLLTGRVETDLVSAVPAVAGWRLAWLPRSVRPDQVRVLLESCEQNRLVGRRDFAILTVLTRLGLRAGEVAAMELDDIDWRAGELVIRGKGNQHDKLPLPVDVGQALVGYLRAGRPTSSYRQVFLTALAPHQPLASGSVCAVVGRACVRAGIERIGAHRLRHTTATSVLQAGASLEEVGQLLRHRELNSTAIYAKVDHGRLVSVTRPWPSGSPS</sequence>
<dbReference type="GO" id="GO:0015074">
    <property type="term" value="P:DNA integration"/>
    <property type="evidence" value="ECO:0007669"/>
    <property type="project" value="InterPro"/>
</dbReference>
<dbReference type="Proteomes" id="UP000230551">
    <property type="component" value="Unassembled WGS sequence"/>
</dbReference>
<organism evidence="6 7">
    <name type="scientific">Mycolicibacterium brumae</name>
    <dbReference type="NCBI Taxonomy" id="85968"/>
    <lineage>
        <taxon>Bacteria</taxon>
        <taxon>Bacillati</taxon>
        <taxon>Actinomycetota</taxon>
        <taxon>Actinomycetes</taxon>
        <taxon>Mycobacteriales</taxon>
        <taxon>Mycobacteriaceae</taxon>
        <taxon>Mycolicibacterium</taxon>
    </lineage>
</organism>
<dbReference type="AlphaFoldDB" id="A0A2G5P3S5"/>
<evidence type="ECO:0000259" key="4">
    <source>
        <dbReference type="PROSITE" id="PS51898"/>
    </source>
</evidence>
<dbReference type="SUPFAM" id="SSF56349">
    <property type="entry name" value="DNA breaking-rejoining enzymes"/>
    <property type="match status" value="1"/>
</dbReference>
<comment type="caution">
    <text evidence="6">The sequence shown here is derived from an EMBL/GenBank/DDBJ whole genome shotgun (WGS) entry which is preliminary data.</text>
</comment>
<dbReference type="CDD" id="cd01188">
    <property type="entry name" value="INT_RitA_C_like"/>
    <property type="match status" value="1"/>
</dbReference>
<keyword evidence="7" id="KW-1185">Reference proteome</keyword>
<dbReference type="Gene3D" id="1.10.443.10">
    <property type="entry name" value="Intergrase catalytic core"/>
    <property type="match status" value="1"/>
</dbReference>
<evidence type="ECO:0000313" key="7">
    <source>
        <dbReference type="Proteomes" id="UP000230551"/>
    </source>
</evidence>
<evidence type="ECO:0000256" key="2">
    <source>
        <dbReference type="ARBA" id="ARBA00023172"/>
    </source>
</evidence>
<evidence type="ECO:0000313" key="6">
    <source>
        <dbReference type="EMBL" id="PIB73052.1"/>
    </source>
</evidence>
<evidence type="ECO:0000256" key="1">
    <source>
        <dbReference type="ARBA" id="ARBA00023125"/>
    </source>
</evidence>
<dbReference type="STRING" id="85968.GCA_900073015_00216"/>
<accession>A0A2G5P3S5</accession>
<protein>
    <recommendedName>
        <fullName evidence="8">Integrase</fullName>
    </recommendedName>
</protein>
<keyword evidence="2" id="KW-0233">DNA recombination</keyword>
<dbReference type="PANTHER" id="PTHR30349:SF90">
    <property type="entry name" value="TYROSINE RECOMBINASE XERD"/>
    <property type="match status" value="1"/>
</dbReference>